<gene>
    <name evidence="1" type="ORF">B1A_07244</name>
</gene>
<keyword evidence="1" id="KW-0378">Hydrolase</keyword>
<reference evidence="1" key="2">
    <citation type="journal article" date="2014" name="ISME J.">
        <title>Microbial stratification in low pH oxic and suboxic macroscopic growths along an acid mine drainage.</title>
        <authorList>
            <person name="Mendez-Garcia C."/>
            <person name="Mesa V."/>
            <person name="Sprenger R.R."/>
            <person name="Richter M."/>
            <person name="Diez M.S."/>
            <person name="Solano J."/>
            <person name="Bargiela R."/>
            <person name="Golyshina O.V."/>
            <person name="Manteca A."/>
            <person name="Ramos J.L."/>
            <person name="Gallego J.R."/>
            <person name="Llorente I."/>
            <person name="Martins Dos Santos V.A."/>
            <person name="Jensen O.N."/>
            <person name="Pelaez A.I."/>
            <person name="Sanchez J."/>
            <person name="Ferrer M."/>
        </authorList>
    </citation>
    <scope>NUCLEOTIDE SEQUENCE</scope>
</reference>
<feature type="non-terminal residue" evidence="1">
    <location>
        <position position="240"/>
    </location>
</feature>
<name>T1CKG2_9ZZZZ</name>
<sequence>EFLGHYGLGAPNEVGMDFYFYHGGREYTVGYPQYVRWIPVLSRIHGAYPLQPVAIYISYQSAFTNPVALAGMSSRLAGIWRKLNMAFTVVTDREVAAGVVRLGQFRAILPLNGWHDRAMTDYTAHGGHVLNHAAQLTKYAPAYLTFAPSDGGRVEATPTVNRAARMAWITLSGWQPGARPYAGVATIHLNGLGLDPGHYHIMNAATGQPIAGFGTPDQLRVPLRIAPGDLLVWRILPGPG</sequence>
<proteinExistence type="predicted"/>
<dbReference type="EMBL" id="AUZX01005229">
    <property type="protein sequence ID" value="EQD68630.1"/>
    <property type="molecule type" value="Genomic_DNA"/>
</dbReference>
<feature type="non-terminal residue" evidence="1">
    <location>
        <position position="1"/>
    </location>
</feature>
<evidence type="ECO:0000313" key="1">
    <source>
        <dbReference type="EMBL" id="EQD68630.1"/>
    </source>
</evidence>
<dbReference type="GO" id="GO:0016787">
    <property type="term" value="F:hydrolase activity"/>
    <property type="evidence" value="ECO:0007669"/>
    <property type="project" value="UniProtKB-KW"/>
</dbReference>
<comment type="caution">
    <text evidence="1">The sequence shown here is derived from an EMBL/GenBank/DDBJ whole genome shotgun (WGS) entry which is preliminary data.</text>
</comment>
<accession>T1CKG2</accession>
<dbReference type="AlphaFoldDB" id="T1CKG2"/>
<organism evidence="1">
    <name type="scientific">mine drainage metagenome</name>
    <dbReference type="NCBI Taxonomy" id="410659"/>
    <lineage>
        <taxon>unclassified sequences</taxon>
        <taxon>metagenomes</taxon>
        <taxon>ecological metagenomes</taxon>
    </lineage>
</organism>
<reference evidence="1" key="1">
    <citation type="submission" date="2013-08" db="EMBL/GenBank/DDBJ databases">
        <authorList>
            <person name="Mendez C."/>
            <person name="Richter M."/>
            <person name="Ferrer M."/>
            <person name="Sanchez J."/>
        </authorList>
    </citation>
    <scope>NUCLEOTIDE SEQUENCE</scope>
</reference>
<protein>
    <submittedName>
        <fullName evidence="1">Glycoside hydrolase family 42 domain protein</fullName>
    </submittedName>
</protein>